<keyword evidence="7" id="KW-1185">Reference proteome</keyword>
<dbReference type="AlphaFoldDB" id="A0A4U1DBE4"/>
<dbReference type="EMBL" id="SWBM01000001">
    <property type="protein sequence ID" value="TKC19911.1"/>
    <property type="molecule type" value="Genomic_DNA"/>
</dbReference>
<dbReference type="EC" id="6.3.3.2" evidence="5"/>
<organism evidence="6 7">
    <name type="scientific">Robertmurraya kyonggiensis</name>
    <dbReference type="NCBI Taxonomy" id="1037680"/>
    <lineage>
        <taxon>Bacteria</taxon>
        <taxon>Bacillati</taxon>
        <taxon>Bacillota</taxon>
        <taxon>Bacilli</taxon>
        <taxon>Bacillales</taxon>
        <taxon>Bacillaceae</taxon>
        <taxon>Robertmurraya</taxon>
    </lineage>
</organism>
<dbReference type="GO" id="GO:0005524">
    <property type="term" value="F:ATP binding"/>
    <property type="evidence" value="ECO:0007669"/>
    <property type="project" value="UniProtKB-KW"/>
</dbReference>
<comment type="cofactor">
    <cofactor evidence="5">
        <name>Mg(2+)</name>
        <dbReference type="ChEBI" id="CHEBI:18420"/>
    </cofactor>
</comment>
<dbReference type="OrthoDB" id="9801938at2"/>
<reference evidence="6 7" key="1">
    <citation type="journal article" date="2011" name="J. Microbiol.">
        <title>Bacillus kyonggiensis sp. nov., isolated from soil of a lettuce field.</title>
        <authorList>
            <person name="Dong K."/>
            <person name="Lee S."/>
        </authorList>
    </citation>
    <scope>NUCLEOTIDE SEQUENCE [LARGE SCALE GENOMIC DNA]</scope>
    <source>
        <strain evidence="6 7">NB22</strain>
    </source>
</reference>
<comment type="similarity">
    <text evidence="1 5">Belongs to the 5-formyltetrahydrofolate cyclo-ligase family.</text>
</comment>
<keyword evidence="2 4" id="KW-0547">Nucleotide-binding</keyword>
<dbReference type="NCBIfam" id="TIGR02727">
    <property type="entry name" value="MTHFS_bact"/>
    <property type="match status" value="1"/>
</dbReference>
<dbReference type="GO" id="GO:0009396">
    <property type="term" value="P:folic acid-containing compound biosynthetic process"/>
    <property type="evidence" value="ECO:0007669"/>
    <property type="project" value="TreeGrafter"/>
</dbReference>
<gene>
    <name evidence="6" type="ORF">FA727_10365</name>
</gene>
<dbReference type="RefSeq" id="WP_136830808.1">
    <property type="nucleotide sequence ID" value="NZ_SWBM01000001.1"/>
</dbReference>
<proteinExistence type="inferred from homology"/>
<dbReference type="PANTHER" id="PTHR23407">
    <property type="entry name" value="ATPASE INHIBITOR/5-FORMYLTETRAHYDROFOLATE CYCLO-LIGASE"/>
    <property type="match status" value="1"/>
</dbReference>
<dbReference type="GO" id="GO:0046872">
    <property type="term" value="F:metal ion binding"/>
    <property type="evidence" value="ECO:0007669"/>
    <property type="project" value="UniProtKB-KW"/>
</dbReference>
<evidence type="ECO:0000256" key="3">
    <source>
        <dbReference type="ARBA" id="ARBA00022840"/>
    </source>
</evidence>
<evidence type="ECO:0000256" key="2">
    <source>
        <dbReference type="ARBA" id="ARBA00022741"/>
    </source>
</evidence>
<comment type="catalytic activity">
    <reaction evidence="5">
        <text>(6S)-5-formyl-5,6,7,8-tetrahydrofolate + ATP = (6R)-5,10-methenyltetrahydrofolate + ADP + phosphate</text>
        <dbReference type="Rhea" id="RHEA:10488"/>
        <dbReference type="ChEBI" id="CHEBI:30616"/>
        <dbReference type="ChEBI" id="CHEBI:43474"/>
        <dbReference type="ChEBI" id="CHEBI:57455"/>
        <dbReference type="ChEBI" id="CHEBI:57457"/>
        <dbReference type="ChEBI" id="CHEBI:456216"/>
        <dbReference type="EC" id="6.3.3.2"/>
    </reaction>
</comment>
<comment type="caution">
    <text evidence="6">The sequence shown here is derived from an EMBL/GenBank/DDBJ whole genome shotgun (WGS) entry which is preliminary data.</text>
</comment>
<keyword evidence="6" id="KW-0436">Ligase</keyword>
<feature type="binding site" evidence="4">
    <location>
        <position position="50"/>
    </location>
    <ligand>
        <name>substrate</name>
    </ligand>
</feature>
<keyword evidence="5" id="KW-0479">Metal-binding</keyword>
<protein>
    <recommendedName>
        <fullName evidence="5">5-formyltetrahydrofolate cyclo-ligase</fullName>
        <ecNumber evidence="5">6.3.3.2</ecNumber>
    </recommendedName>
</protein>
<feature type="binding site" evidence="4">
    <location>
        <begin position="4"/>
        <end position="8"/>
    </location>
    <ligand>
        <name>ATP</name>
        <dbReference type="ChEBI" id="CHEBI:30616"/>
    </ligand>
</feature>
<dbReference type="InterPro" id="IPR002698">
    <property type="entry name" value="FTHF_cligase"/>
</dbReference>
<dbReference type="Gene3D" id="3.40.50.10420">
    <property type="entry name" value="NagB/RpiA/CoA transferase-like"/>
    <property type="match status" value="1"/>
</dbReference>
<accession>A0A4U1DBE4</accession>
<dbReference type="GO" id="GO:0030272">
    <property type="term" value="F:5-formyltetrahydrofolate cyclo-ligase activity"/>
    <property type="evidence" value="ECO:0007669"/>
    <property type="project" value="UniProtKB-EC"/>
</dbReference>
<dbReference type="Pfam" id="PF01812">
    <property type="entry name" value="5-FTHF_cyc-lig"/>
    <property type="match status" value="1"/>
</dbReference>
<dbReference type="InterPro" id="IPR024185">
    <property type="entry name" value="FTHF_cligase-like_sf"/>
</dbReference>
<feature type="binding site" evidence="4">
    <location>
        <begin position="134"/>
        <end position="142"/>
    </location>
    <ligand>
        <name>ATP</name>
        <dbReference type="ChEBI" id="CHEBI:30616"/>
    </ligand>
</feature>
<keyword evidence="3 4" id="KW-0067">ATP-binding</keyword>
<name>A0A4U1DBE4_9BACI</name>
<dbReference type="Proteomes" id="UP000307756">
    <property type="component" value="Unassembled WGS sequence"/>
</dbReference>
<evidence type="ECO:0000256" key="5">
    <source>
        <dbReference type="RuleBase" id="RU361279"/>
    </source>
</evidence>
<evidence type="ECO:0000313" key="6">
    <source>
        <dbReference type="EMBL" id="TKC19911.1"/>
    </source>
</evidence>
<evidence type="ECO:0000256" key="1">
    <source>
        <dbReference type="ARBA" id="ARBA00010638"/>
    </source>
</evidence>
<keyword evidence="5" id="KW-0460">Magnesium</keyword>
<sequence>MKEKKQIRKQMQQHLADFTKPVYEHSSYQIAQRLFAESFWKEANTISITISRMPEVDTYQIIRRAWEEKKTVVVPKCYPADRTMVFRALMAFNELESVFYGLYEPIEEITVAVEKKDIDLMIVPGLAFTKRGERLGFGGGYYDRYLEGYGGKKIALAFQQQIVPSLPVERHDILLQNIITEEETLEING</sequence>
<dbReference type="SUPFAM" id="SSF100950">
    <property type="entry name" value="NagB/RpiA/CoA transferase-like"/>
    <property type="match status" value="1"/>
</dbReference>
<feature type="binding site" evidence="4">
    <location>
        <position position="55"/>
    </location>
    <ligand>
        <name>substrate</name>
    </ligand>
</feature>
<dbReference type="InterPro" id="IPR037171">
    <property type="entry name" value="NagB/RpiA_transferase-like"/>
</dbReference>
<dbReference type="PIRSF" id="PIRSF006806">
    <property type="entry name" value="FTHF_cligase"/>
    <property type="match status" value="1"/>
</dbReference>
<dbReference type="GO" id="GO:0035999">
    <property type="term" value="P:tetrahydrofolate interconversion"/>
    <property type="evidence" value="ECO:0007669"/>
    <property type="project" value="TreeGrafter"/>
</dbReference>
<evidence type="ECO:0000313" key="7">
    <source>
        <dbReference type="Proteomes" id="UP000307756"/>
    </source>
</evidence>
<dbReference type="PANTHER" id="PTHR23407:SF1">
    <property type="entry name" value="5-FORMYLTETRAHYDROFOLATE CYCLO-LIGASE"/>
    <property type="match status" value="1"/>
</dbReference>
<evidence type="ECO:0000256" key="4">
    <source>
        <dbReference type="PIRSR" id="PIRSR006806-1"/>
    </source>
</evidence>